<dbReference type="SUPFAM" id="SSF51445">
    <property type="entry name" value="(Trans)glycosidases"/>
    <property type="match status" value="1"/>
</dbReference>
<dbReference type="PANTHER" id="PTHR23421">
    <property type="entry name" value="BETA-GALACTOSIDASE RELATED"/>
    <property type="match status" value="1"/>
</dbReference>
<name>A0A1I7HXD8_9FLAO</name>
<protein>
    <submittedName>
        <fullName evidence="5">Glycosyl hydrolases family 35</fullName>
    </submittedName>
</protein>
<keyword evidence="6" id="KW-1185">Reference proteome</keyword>
<dbReference type="PRINTS" id="PR00742">
    <property type="entry name" value="GLHYDRLASE35"/>
</dbReference>
<gene>
    <name evidence="5" type="ORF">SAMN05216480_111121</name>
</gene>
<dbReference type="GO" id="GO:0005975">
    <property type="term" value="P:carbohydrate metabolic process"/>
    <property type="evidence" value="ECO:0007669"/>
    <property type="project" value="InterPro"/>
</dbReference>
<evidence type="ECO:0000256" key="3">
    <source>
        <dbReference type="SAM" id="SignalP"/>
    </source>
</evidence>
<dbReference type="InterPro" id="IPR017853">
    <property type="entry name" value="GH"/>
</dbReference>
<dbReference type="RefSeq" id="WP_177229132.1">
    <property type="nucleotide sequence ID" value="NZ_FPBK01000011.1"/>
</dbReference>
<reference evidence="5 6" key="1">
    <citation type="submission" date="2016-10" db="EMBL/GenBank/DDBJ databases">
        <authorList>
            <person name="de Groot N.N."/>
        </authorList>
    </citation>
    <scope>NUCLEOTIDE SEQUENCE [LARGE SCALE GENOMIC DNA]</scope>
    <source>
        <strain evidence="5 6">CGMCC 1.12333</strain>
    </source>
</reference>
<dbReference type="EMBL" id="FPBK01000011">
    <property type="protein sequence ID" value="SFU65384.1"/>
    <property type="molecule type" value="Genomic_DNA"/>
</dbReference>
<organism evidence="5 6">
    <name type="scientific">Pustulibacterium marinum</name>
    <dbReference type="NCBI Taxonomy" id="1224947"/>
    <lineage>
        <taxon>Bacteria</taxon>
        <taxon>Pseudomonadati</taxon>
        <taxon>Bacteroidota</taxon>
        <taxon>Flavobacteriia</taxon>
        <taxon>Flavobacteriales</taxon>
        <taxon>Flavobacteriaceae</taxon>
        <taxon>Pustulibacterium</taxon>
    </lineage>
</organism>
<dbReference type="InterPro" id="IPR001944">
    <property type="entry name" value="Glycoside_Hdrlase_35"/>
</dbReference>
<feature type="signal peptide" evidence="3">
    <location>
        <begin position="1"/>
        <end position="17"/>
    </location>
</feature>
<dbReference type="Gene3D" id="3.20.20.80">
    <property type="entry name" value="Glycosidases"/>
    <property type="match status" value="1"/>
</dbReference>
<evidence type="ECO:0000313" key="5">
    <source>
        <dbReference type="EMBL" id="SFU65384.1"/>
    </source>
</evidence>
<evidence type="ECO:0000259" key="4">
    <source>
        <dbReference type="Pfam" id="PF01301"/>
    </source>
</evidence>
<evidence type="ECO:0000256" key="1">
    <source>
        <dbReference type="ARBA" id="ARBA00009809"/>
    </source>
</evidence>
<dbReference type="AlphaFoldDB" id="A0A1I7HXD8"/>
<dbReference type="InterPro" id="IPR031330">
    <property type="entry name" value="Gly_Hdrlase_35_cat"/>
</dbReference>
<dbReference type="STRING" id="1224947.SAMN05216480_111121"/>
<evidence type="ECO:0000313" key="6">
    <source>
        <dbReference type="Proteomes" id="UP000199138"/>
    </source>
</evidence>
<feature type="chain" id="PRO_5011745740" evidence="3">
    <location>
        <begin position="18"/>
        <end position="819"/>
    </location>
</feature>
<evidence type="ECO:0000256" key="2">
    <source>
        <dbReference type="RuleBase" id="RU003679"/>
    </source>
</evidence>
<keyword evidence="5" id="KW-0378">Hydrolase</keyword>
<keyword evidence="3" id="KW-0732">Signal</keyword>
<proteinExistence type="inferred from homology"/>
<comment type="similarity">
    <text evidence="1 2">Belongs to the glycosyl hydrolase 35 family.</text>
</comment>
<dbReference type="Proteomes" id="UP000199138">
    <property type="component" value="Unassembled WGS sequence"/>
</dbReference>
<sequence length="819" mass="92633">MKILALLSLLCSSIALGQQLHSVQLPTAVNYQENLNIHLGSNTNPQGNTLALNNFYLTQNNQAIFPVMGEFQFSRYPKEQWETALLKMKASGIQVIGFYTFWIHHEAVQGTFNFEGNNNLKRFLQLIKKHQLQAVVRIGPWVHGETRNGGFPDWFVKKYQKGGFDRVFTDGKIQPEVETFYKAIAKQLQGFYFKEGGPIIGVQLDNEVRSNGPESWGYHYYLVLKKAALKAGIDVPYYFVTGWPGTGIPDTETIPLWGGYPAAPWTGNSKPLAPNKLYTFVTDRRDQTIGNDILQYDAMNSTPLYKHPFLTVELGGGIQNTYHRRPIIAPKDLMGIAYTRLGVGANMLGYYIYHGVQHPLSPFGYGTQESKGSVFPYPNDYPIISYDFQAPISESGFTQPSYNYFKQLHLFVQSYGAYLAPMLAVIPADSPTEPTNTTDLRYAIRYQKESGFIFYNNYARHQELVAHPETVFEIKTSATTQRIPLEGSIDIPKNTMGSIPFQYPISENIMLTYALAQPVTLLPKEKLWIYSPLEGVPAEFVLNSDNIADIKTNGTVTKLEKHYVVKELTPGKNCTVEITSKDGNTYTLLVLNEAEALNSYVFETAKGQQFIICDQSLWYDAVADEFHTQTTETTTDIYAFPELKKRGKALKKQTSEGFLSHYQIQLSKVAVPQISFKEITDTPAYTSYLSNLRNTTPSRPAYATQLTEDLHGKRYVLEFPQQLPKGISDLKIVLQYQGNTAALYANDVIIEDDYYNGTAKTMSYQRIQQHEAENYTLEITPLLPEHLPYLEPEVSTTFTQTQPALLLNITTIPVYEFTF</sequence>
<dbReference type="GO" id="GO:0004553">
    <property type="term" value="F:hydrolase activity, hydrolyzing O-glycosyl compounds"/>
    <property type="evidence" value="ECO:0007669"/>
    <property type="project" value="InterPro"/>
</dbReference>
<dbReference type="Pfam" id="PF01301">
    <property type="entry name" value="Glyco_hydro_35"/>
    <property type="match status" value="1"/>
</dbReference>
<accession>A0A1I7HXD8</accession>
<feature type="domain" description="Glycoside hydrolase 35 catalytic" evidence="4">
    <location>
        <begin position="57"/>
        <end position="409"/>
    </location>
</feature>